<dbReference type="EMBL" id="JAYGJQ010000002">
    <property type="protein sequence ID" value="MEA9357347.1"/>
    <property type="molecule type" value="Genomic_DNA"/>
</dbReference>
<accession>A0ABU5VXL1</accession>
<reference evidence="2 3" key="1">
    <citation type="submission" date="2023-11" db="EMBL/GenBank/DDBJ databases">
        <title>A Novel Polar Bacteriovorax (B. antarcticus) Isolated from the Biocrust in Antarctica.</title>
        <authorList>
            <person name="Mun W."/>
            <person name="Choi S.Y."/>
            <person name="Mitchell R.J."/>
        </authorList>
    </citation>
    <scope>NUCLEOTIDE SEQUENCE [LARGE SCALE GENOMIC DNA]</scope>
    <source>
        <strain evidence="2 3">PP10</strain>
    </source>
</reference>
<dbReference type="PROSITE" id="PS51257">
    <property type="entry name" value="PROKAR_LIPOPROTEIN"/>
    <property type="match status" value="1"/>
</dbReference>
<dbReference type="Proteomes" id="UP001302274">
    <property type="component" value="Unassembled WGS sequence"/>
</dbReference>
<keyword evidence="1" id="KW-0812">Transmembrane</keyword>
<keyword evidence="1" id="KW-0472">Membrane</keyword>
<proteinExistence type="predicted"/>
<comment type="caution">
    <text evidence="2">The sequence shown here is derived from an EMBL/GenBank/DDBJ whole genome shotgun (WGS) entry which is preliminary data.</text>
</comment>
<keyword evidence="1" id="KW-1133">Transmembrane helix</keyword>
<sequence>MSLKNKIVQSERIITDKITIVCFMFVMIFSFGCINEIRVTLPSKKTDGFNPTISNVEVINNQVIITGNNLDKVSGFDIKEGATVNNLVIESKTVHRIIANTTASVVFSAGKILDFVFSNAQAASTFTVNFSLCDSTLGGKAFNCGLVPTSGQVLAWDDFTGKWQPKTIYGVNYVGTWDPTTNALPANRSLTVSGDYFIVSEAGTVGAVNYAAGDWIVWNHTLQVFEKVETSVLIGSGTPAHAEGDYDLTDLGDVVITTPTNGQILKFNGTTWVNTAAPTITETDPNVQAFAKSALPACTGAQVLGVSAGAFACVTPAGGGSTNLTTPNKVVVTDASGDIAVATASTTEVNYLVGVTSLIQTQLDAKAASSSIVDWSAYGVAPTIDPSRLSLLVANASKAVVTDASGMIVASATTAAQIGYLSTLTSDVQTQLTAKQATLTGASTIPGSKMRVYNAAGTFYTEITSATTSNRNFILPDANGASGNVLSTDGAGTLSWVAPSASGITNVNGKTTSTVTLTTSDIAEGTNEYHTSAKVRAVTLTGLSTATSTDVVAGDTFLVAVGKLQAKASAVMSSVIGTITTSNTVIAASDTLIAALGKLQGQVNALITSDGNKLSKTGGDTLAGPLTVSGITADIIVRTTPMLGTSVVNQDYVTSAITTATGAITSSQWTTSSANVYFTNIAAGYVGIGTNSPASKLEVKNGSITTAYSAITTRAVDFSTANVISTNAAAGTVAFTNMKDGTSYTLIIQNTGSYVLDGSAGTVGISSWRCAPACASNTISNSSGHVLITMLKAGTVGYVSYISDM</sequence>
<evidence type="ECO:0000313" key="2">
    <source>
        <dbReference type="EMBL" id="MEA9357347.1"/>
    </source>
</evidence>
<gene>
    <name evidence="2" type="ORF">SHI21_14065</name>
</gene>
<evidence type="ECO:0000256" key="1">
    <source>
        <dbReference type="SAM" id="Phobius"/>
    </source>
</evidence>
<organism evidence="2 3">
    <name type="scientific">Bacteriovorax antarcticus</name>
    <dbReference type="NCBI Taxonomy" id="3088717"/>
    <lineage>
        <taxon>Bacteria</taxon>
        <taxon>Pseudomonadati</taxon>
        <taxon>Bdellovibrionota</taxon>
        <taxon>Bacteriovoracia</taxon>
        <taxon>Bacteriovoracales</taxon>
        <taxon>Bacteriovoracaceae</taxon>
        <taxon>Bacteriovorax</taxon>
    </lineage>
</organism>
<evidence type="ECO:0000313" key="3">
    <source>
        <dbReference type="Proteomes" id="UP001302274"/>
    </source>
</evidence>
<feature type="transmembrane region" description="Helical" evidence="1">
    <location>
        <begin position="20"/>
        <end position="41"/>
    </location>
</feature>
<keyword evidence="3" id="KW-1185">Reference proteome</keyword>
<name>A0ABU5VXL1_9BACT</name>
<dbReference type="RefSeq" id="WP_323577321.1">
    <property type="nucleotide sequence ID" value="NZ_JAYGJQ010000002.1"/>
</dbReference>
<protein>
    <recommendedName>
        <fullName evidence="4">IPT/TIG domain-containing protein</fullName>
    </recommendedName>
</protein>
<evidence type="ECO:0008006" key="4">
    <source>
        <dbReference type="Google" id="ProtNLM"/>
    </source>
</evidence>